<proteinExistence type="predicted"/>
<evidence type="ECO:0000259" key="1">
    <source>
        <dbReference type="Pfam" id="PF24626"/>
    </source>
</evidence>
<dbReference type="Proteomes" id="UP000325315">
    <property type="component" value="Unassembled WGS sequence"/>
</dbReference>
<reference evidence="3" key="1">
    <citation type="journal article" date="2019" name="Plant Biotechnol. J.">
        <title>Genome sequencing of the Australian wild diploid species Gossypium australe highlights disease resistance and delayed gland morphogenesis.</title>
        <authorList>
            <person name="Cai Y."/>
            <person name="Cai X."/>
            <person name="Wang Q."/>
            <person name="Wang P."/>
            <person name="Zhang Y."/>
            <person name="Cai C."/>
            <person name="Xu Y."/>
            <person name="Wang K."/>
            <person name="Zhou Z."/>
            <person name="Wang C."/>
            <person name="Geng S."/>
            <person name="Li B."/>
            <person name="Dong Q."/>
            <person name="Hou Y."/>
            <person name="Wang H."/>
            <person name="Ai P."/>
            <person name="Liu Z."/>
            <person name="Yi F."/>
            <person name="Sun M."/>
            <person name="An G."/>
            <person name="Cheng J."/>
            <person name="Zhang Y."/>
            <person name="Shi Q."/>
            <person name="Xie Y."/>
            <person name="Shi X."/>
            <person name="Chang Y."/>
            <person name="Huang F."/>
            <person name="Chen Y."/>
            <person name="Hong S."/>
            <person name="Mi L."/>
            <person name="Sun Q."/>
            <person name="Zhang L."/>
            <person name="Zhou B."/>
            <person name="Peng R."/>
            <person name="Zhang X."/>
            <person name="Liu F."/>
        </authorList>
    </citation>
    <scope>NUCLEOTIDE SEQUENCE [LARGE SCALE GENOMIC DNA]</scope>
    <source>
        <strain evidence="3">cv. PA1801</strain>
    </source>
</reference>
<evidence type="ECO:0000313" key="3">
    <source>
        <dbReference type="Proteomes" id="UP000325315"/>
    </source>
</evidence>
<dbReference type="OrthoDB" id="996762at2759"/>
<dbReference type="PANTHER" id="PTHR46148">
    <property type="entry name" value="CHROMO DOMAIN-CONTAINING PROTEIN"/>
    <property type="match status" value="1"/>
</dbReference>
<keyword evidence="3" id="KW-1185">Reference proteome</keyword>
<gene>
    <name evidence="2" type="ORF">EPI10_016503</name>
</gene>
<comment type="caution">
    <text evidence="2">The sequence shown here is derived from an EMBL/GenBank/DDBJ whole genome shotgun (WGS) entry which is preliminary data.</text>
</comment>
<name>A0A5B6VPA6_9ROSI</name>
<dbReference type="InterPro" id="IPR056924">
    <property type="entry name" value="SH3_Tf2-1"/>
</dbReference>
<dbReference type="PANTHER" id="PTHR46148:SF44">
    <property type="entry name" value="GAG-POL POLYPROTEIN"/>
    <property type="match status" value="1"/>
</dbReference>
<evidence type="ECO:0000313" key="2">
    <source>
        <dbReference type="EMBL" id="KAA3470825.1"/>
    </source>
</evidence>
<dbReference type="EMBL" id="SMMG02000006">
    <property type="protein sequence ID" value="KAA3470825.1"/>
    <property type="molecule type" value="Genomic_DNA"/>
</dbReference>
<protein>
    <submittedName>
        <fullName evidence="2">Retrotransposon gag protein</fullName>
    </submittedName>
</protein>
<accession>A0A5B6VPA6</accession>
<organism evidence="2 3">
    <name type="scientific">Gossypium australe</name>
    <dbReference type="NCBI Taxonomy" id="47621"/>
    <lineage>
        <taxon>Eukaryota</taxon>
        <taxon>Viridiplantae</taxon>
        <taxon>Streptophyta</taxon>
        <taxon>Embryophyta</taxon>
        <taxon>Tracheophyta</taxon>
        <taxon>Spermatophyta</taxon>
        <taxon>Magnoliopsida</taxon>
        <taxon>eudicotyledons</taxon>
        <taxon>Gunneridae</taxon>
        <taxon>Pentapetalae</taxon>
        <taxon>rosids</taxon>
        <taxon>malvids</taxon>
        <taxon>Malvales</taxon>
        <taxon>Malvaceae</taxon>
        <taxon>Malvoideae</taxon>
        <taxon>Gossypium</taxon>
    </lineage>
</organism>
<feature type="domain" description="Tf2-1-like SH3-like" evidence="1">
    <location>
        <begin position="101"/>
        <end position="127"/>
    </location>
</feature>
<dbReference type="Pfam" id="PF24626">
    <property type="entry name" value="SH3_Tf2-1"/>
    <property type="match status" value="1"/>
</dbReference>
<dbReference type="AlphaFoldDB" id="A0A5B6VPA6"/>
<sequence length="161" mass="18789">MLRCCVLKFEGSWEKYLSLTKFSYNNSYQSSIKIALSKLSESKLVGTDLIRETEDKVRIIQDCLKATTDHQKLYTDRYKICCWRPIVFKSLTMEKCVASRPVAYRLALPPELEKIHNVFHVLTLRWYISDPSNVISPSEIELQFGLSYFEEPITILAREVK</sequence>